<gene>
    <name evidence="15" type="ORF">B0I36DRAFT_376555</name>
</gene>
<evidence type="ECO:0000256" key="12">
    <source>
        <dbReference type="SAM" id="Phobius"/>
    </source>
</evidence>
<proteinExistence type="inferred from homology"/>
<dbReference type="InterPro" id="IPR003439">
    <property type="entry name" value="ABC_transporter-like_ATP-bd"/>
</dbReference>
<feature type="transmembrane region" description="Helical" evidence="12">
    <location>
        <begin position="404"/>
        <end position="423"/>
    </location>
</feature>
<keyword evidence="15" id="KW-0378">Hydrolase</keyword>
<feature type="transmembrane region" description="Helical" evidence="12">
    <location>
        <begin position="274"/>
        <end position="293"/>
    </location>
</feature>
<dbReference type="RefSeq" id="XP_046008214.1">
    <property type="nucleotide sequence ID" value="XM_046160469.1"/>
</dbReference>
<dbReference type="PROSITE" id="PS50929">
    <property type="entry name" value="ABC_TM1F"/>
    <property type="match status" value="2"/>
</dbReference>
<dbReference type="FunFam" id="1.20.1560.10:FF:000055">
    <property type="entry name" value="ABC multidrug transporter (Eurofung)"/>
    <property type="match status" value="1"/>
</dbReference>
<dbReference type="PANTHER" id="PTHR24223">
    <property type="entry name" value="ATP-BINDING CASSETTE SUB-FAMILY C"/>
    <property type="match status" value="1"/>
</dbReference>
<feature type="transmembrane region" description="Helical" evidence="12">
    <location>
        <begin position="1001"/>
        <end position="1024"/>
    </location>
</feature>
<dbReference type="CDD" id="cd18580">
    <property type="entry name" value="ABC_6TM_ABCC_D2"/>
    <property type="match status" value="1"/>
</dbReference>
<evidence type="ECO:0000256" key="9">
    <source>
        <dbReference type="ARBA" id="ARBA00023136"/>
    </source>
</evidence>
<dbReference type="EMBL" id="JAGTJQ010000009">
    <property type="protein sequence ID" value="KAH7024666.1"/>
    <property type="molecule type" value="Genomic_DNA"/>
</dbReference>
<feature type="transmembrane region" description="Helical" evidence="12">
    <location>
        <begin position="918"/>
        <end position="940"/>
    </location>
</feature>
<dbReference type="OrthoDB" id="6500128at2759"/>
<feature type="transmembrane region" description="Helical" evidence="12">
    <location>
        <begin position="67"/>
        <end position="86"/>
    </location>
</feature>
<sequence length="1423" mass="156947">MPCSKGSDQGIGPQIDPACREFDFTLLFEDIFFGVVPYGLFLLFVSVRIWLLWKRPERAFVHKSRNVCKLAGLASLLVFRVLTIVFRARAPALSTADALPRGILAAIFALASVPLPYLEHRRSSRPSDVLVLAYTLLVLLSIPYVRTLWLMPTDDINKALGTITIALTAAVVWLESLGKADHVEKVSEKVAMEQTAAFWSRAFFTWLLPILRMGYSNVFRLSELPAVDRPLTGASTQPRLANAWRNSSPAHFRLLLATLKAYCRSFASAILPRLTLSAFTFCLPFLIETAVAYLNESSDSSHRYYGPSIVGAFILVYVGIAVSRAVYWHATYRMLARVRSGLTGMIYRHTVSMKGKDVQDSAALTLMGTDMERIVESLTLVHELWACLIEVFIGVWLLTRQVSYAAVLPLVVCLISIGASSLVSKRFGPAQVSWVQCVEKCVASTDHMLSDMKLAKMLGHISTSSDLIQRLRATEIAASKTFRKLIIWIVLLGNAPGEIAPFVTLATYALMALTTSQKGILASQAFAALALISLVTDPMVRFCQALPSLAQAAACFDRIQAYMLIEGEDSHATAPSGFPESSLPLKQLEMMSPNSRNEVFTFEKCQVAWSTDAQPVLHDLTLSFSTGFTAITGPVGSGKTTLLASMIGETSILAGSSSPRLSRIAFCSQTPWILNDSIRNNIICTSGREVDEEWLNTCLHLTKLQKDIRGLEKGMETAVRPNGLFLSGGQRQRLSPARAIYSRHKLVLLDDVFSGLGPTMAMEIAGLLFGSRGYFRNSGISVIMATHNNRVMYLDTGKVVGDVTAEKLTELTSQDRLKSQTWKNWSMEEHEVGSSQHTTEDTTLGNSNAQEELDTDRQRGSWSVYAYYAKSAGTWSLITWITCTVTGALASTLSTLWVNNWTTASEEESTQRAAYYLGIYFLCTVIAVAATFGECWAFFLKILHTDLLSSTMTAPYDFFLKTDTGSITNRFSQDMNLIDMTLPMQATVFTSGFVYCLVRVIVLGILGKFFALAVPVLGLALFLVQRYYLRTSRRVRLLDIEAKAPLYTHLTDSINGVAIIWAYSIEQAFSDMFGHMLDQSQKAFYLLFLIQQWLTLVLDLIVGASAVVLVALALNMSGSGGISAGSLGAALVLVIQFSSFLIGTIQSWVKLETSIGAVARVRQFVQTTPIEPVGSKARPERWPLEGAVRFENVDAAYTDDGPLVLSNLSMTIQSGERVALCGPSGSGKSSVLMSLLRMTQVRAGRILVDDEDLDKLSADEVRSSINVISQEPYFVPGSFRWSLDTRNQSSDEYIVTALRKVPLMDKIELKGGLEAGLVTSEWSTGERQLLSLARALLSPQRLVLIDEAMSNVDEHTDSAMQRIIDTEFAGRVVIAVTHRYTHIEKFDRVAVLKAGKLVEFDEPKHLLEQPGSAFHRLFHATNH</sequence>
<evidence type="ECO:0000256" key="10">
    <source>
        <dbReference type="ARBA" id="ARBA00023180"/>
    </source>
</evidence>
<dbReference type="InterPro" id="IPR044726">
    <property type="entry name" value="ABCC_6TM_D2"/>
</dbReference>
<dbReference type="InterPro" id="IPR050173">
    <property type="entry name" value="ABC_transporter_C-like"/>
</dbReference>
<evidence type="ECO:0000256" key="2">
    <source>
        <dbReference type="ARBA" id="ARBA00009726"/>
    </source>
</evidence>
<evidence type="ECO:0000313" key="16">
    <source>
        <dbReference type="Proteomes" id="UP000756346"/>
    </source>
</evidence>
<comment type="subcellular location">
    <subcellularLocation>
        <location evidence="1">Cell membrane</location>
        <topology evidence="1">Multi-pass membrane protein</topology>
    </subcellularLocation>
</comment>
<comment type="similarity">
    <text evidence="2">Belongs to the ABC transporter superfamily. ABCC family. Conjugate transporter (TC 3.A.1.208) subfamily.</text>
</comment>
<feature type="transmembrane region" description="Helical" evidence="12">
    <location>
        <begin position="1126"/>
        <end position="1149"/>
    </location>
</feature>
<dbReference type="InterPro" id="IPR036640">
    <property type="entry name" value="ABC1_TM_sf"/>
</dbReference>
<comment type="caution">
    <text evidence="15">The sequence shown here is derived from an EMBL/GenBank/DDBJ whole genome shotgun (WGS) entry which is preliminary data.</text>
</comment>
<keyword evidence="10" id="KW-0325">Glycoprotein</keyword>
<dbReference type="Proteomes" id="UP000756346">
    <property type="component" value="Unassembled WGS sequence"/>
</dbReference>
<feature type="transmembrane region" description="Helical" evidence="12">
    <location>
        <begin position="877"/>
        <end position="898"/>
    </location>
</feature>
<keyword evidence="16" id="KW-1185">Reference proteome</keyword>
<keyword evidence="8 12" id="KW-1133">Transmembrane helix</keyword>
<feature type="transmembrane region" description="Helical" evidence="12">
    <location>
        <begin position="485"/>
        <end position="513"/>
    </location>
</feature>
<dbReference type="FunFam" id="1.20.1560.10:FF:000066">
    <property type="entry name" value="ABC multidrug transporter (Eurofung)"/>
    <property type="match status" value="1"/>
</dbReference>
<feature type="transmembrane region" description="Helical" evidence="12">
    <location>
        <begin position="98"/>
        <end position="117"/>
    </location>
</feature>
<dbReference type="SUPFAM" id="SSF52540">
    <property type="entry name" value="P-loop containing nucleoside triphosphate hydrolases"/>
    <property type="match status" value="2"/>
</dbReference>
<evidence type="ECO:0000259" key="13">
    <source>
        <dbReference type="PROSITE" id="PS50893"/>
    </source>
</evidence>
<dbReference type="GeneID" id="70190015"/>
<feature type="domain" description="ABC transporter" evidence="13">
    <location>
        <begin position="602"/>
        <end position="821"/>
    </location>
</feature>
<evidence type="ECO:0000256" key="3">
    <source>
        <dbReference type="ARBA" id="ARBA00022448"/>
    </source>
</evidence>
<evidence type="ECO:0000256" key="4">
    <source>
        <dbReference type="ARBA" id="ARBA00022475"/>
    </source>
</evidence>
<feature type="domain" description="ABC transmembrane type-1" evidence="14">
    <location>
        <begin position="881"/>
        <end position="1153"/>
    </location>
</feature>
<evidence type="ECO:0000256" key="1">
    <source>
        <dbReference type="ARBA" id="ARBA00004651"/>
    </source>
</evidence>
<evidence type="ECO:0000256" key="8">
    <source>
        <dbReference type="ARBA" id="ARBA00022989"/>
    </source>
</evidence>
<keyword evidence="9 12" id="KW-0472">Membrane</keyword>
<dbReference type="GO" id="GO:0016887">
    <property type="term" value="F:ATP hydrolysis activity"/>
    <property type="evidence" value="ECO:0007669"/>
    <property type="project" value="InterPro"/>
</dbReference>
<dbReference type="SMART" id="SM00382">
    <property type="entry name" value="AAA"/>
    <property type="match status" value="2"/>
</dbReference>
<feature type="transmembrane region" description="Helical" evidence="12">
    <location>
        <begin position="129"/>
        <end position="150"/>
    </location>
</feature>
<dbReference type="FunFam" id="3.40.50.300:FF:002145">
    <property type="entry name" value="ABC transporter (MsbA subfamily)"/>
    <property type="match status" value="1"/>
</dbReference>
<feature type="domain" description="ABC transporter" evidence="13">
    <location>
        <begin position="1188"/>
        <end position="1419"/>
    </location>
</feature>
<feature type="transmembrane region" description="Helical" evidence="12">
    <location>
        <begin position="1083"/>
        <end position="1114"/>
    </location>
</feature>
<feature type="transmembrane region" description="Helical" evidence="12">
    <location>
        <begin position="977"/>
        <end position="995"/>
    </location>
</feature>
<dbReference type="Pfam" id="PF00005">
    <property type="entry name" value="ABC_tran"/>
    <property type="match status" value="2"/>
</dbReference>
<dbReference type="GO" id="GO:0140359">
    <property type="term" value="F:ABC-type transporter activity"/>
    <property type="evidence" value="ECO:0007669"/>
    <property type="project" value="InterPro"/>
</dbReference>
<feature type="transmembrane region" description="Helical" evidence="12">
    <location>
        <begin position="380"/>
        <end position="398"/>
    </location>
</feature>
<feature type="transmembrane region" description="Helical" evidence="12">
    <location>
        <begin position="156"/>
        <end position="174"/>
    </location>
</feature>
<evidence type="ECO:0000313" key="15">
    <source>
        <dbReference type="EMBL" id="KAH7024666.1"/>
    </source>
</evidence>
<feature type="transmembrane region" description="Helical" evidence="12">
    <location>
        <begin position="31"/>
        <end position="51"/>
    </location>
</feature>
<dbReference type="InterPro" id="IPR027417">
    <property type="entry name" value="P-loop_NTPase"/>
</dbReference>
<evidence type="ECO:0000256" key="11">
    <source>
        <dbReference type="SAM" id="MobiDB-lite"/>
    </source>
</evidence>
<reference evidence="15" key="1">
    <citation type="journal article" date="2021" name="Nat. Commun.">
        <title>Genetic determinants of endophytism in the Arabidopsis root mycobiome.</title>
        <authorList>
            <person name="Mesny F."/>
            <person name="Miyauchi S."/>
            <person name="Thiergart T."/>
            <person name="Pickel B."/>
            <person name="Atanasova L."/>
            <person name="Karlsson M."/>
            <person name="Huettel B."/>
            <person name="Barry K.W."/>
            <person name="Haridas S."/>
            <person name="Chen C."/>
            <person name="Bauer D."/>
            <person name="Andreopoulos W."/>
            <person name="Pangilinan J."/>
            <person name="LaButti K."/>
            <person name="Riley R."/>
            <person name="Lipzen A."/>
            <person name="Clum A."/>
            <person name="Drula E."/>
            <person name="Henrissat B."/>
            <person name="Kohler A."/>
            <person name="Grigoriev I.V."/>
            <person name="Martin F.M."/>
            <person name="Hacquard S."/>
        </authorList>
    </citation>
    <scope>NUCLEOTIDE SEQUENCE</scope>
    <source>
        <strain evidence="15">MPI-CAGE-CH-0230</strain>
    </source>
</reference>
<evidence type="ECO:0000256" key="7">
    <source>
        <dbReference type="ARBA" id="ARBA00022840"/>
    </source>
</evidence>
<dbReference type="Gene3D" id="3.40.50.300">
    <property type="entry name" value="P-loop containing nucleotide triphosphate hydrolases"/>
    <property type="match status" value="2"/>
</dbReference>
<evidence type="ECO:0000256" key="6">
    <source>
        <dbReference type="ARBA" id="ARBA00022741"/>
    </source>
</evidence>
<evidence type="ECO:0000259" key="14">
    <source>
        <dbReference type="PROSITE" id="PS50929"/>
    </source>
</evidence>
<dbReference type="GO" id="GO:0005886">
    <property type="term" value="C:plasma membrane"/>
    <property type="evidence" value="ECO:0007669"/>
    <property type="project" value="UniProtKB-SubCell"/>
</dbReference>
<keyword evidence="7" id="KW-0067">ATP-binding</keyword>
<dbReference type="Gene3D" id="1.20.1560.10">
    <property type="entry name" value="ABC transporter type 1, transmembrane domain"/>
    <property type="match status" value="2"/>
</dbReference>
<dbReference type="InterPro" id="IPR044746">
    <property type="entry name" value="ABCC_6TM_D1"/>
</dbReference>
<accession>A0A9P8Y0L9</accession>
<keyword evidence="5 12" id="KW-0812">Transmembrane</keyword>
<organism evidence="15 16">
    <name type="scientific">Microdochium trichocladiopsis</name>
    <dbReference type="NCBI Taxonomy" id="1682393"/>
    <lineage>
        <taxon>Eukaryota</taxon>
        <taxon>Fungi</taxon>
        <taxon>Dikarya</taxon>
        <taxon>Ascomycota</taxon>
        <taxon>Pezizomycotina</taxon>
        <taxon>Sordariomycetes</taxon>
        <taxon>Xylariomycetidae</taxon>
        <taxon>Xylariales</taxon>
        <taxon>Microdochiaceae</taxon>
        <taxon>Microdochium</taxon>
    </lineage>
</organism>
<feature type="region of interest" description="Disordered" evidence="11">
    <location>
        <begin position="829"/>
        <end position="853"/>
    </location>
</feature>
<dbReference type="GO" id="GO:0005524">
    <property type="term" value="F:ATP binding"/>
    <property type="evidence" value="ECO:0007669"/>
    <property type="project" value="UniProtKB-KW"/>
</dbReference>
<dbReference type="PROSITE" id="PS50893">
    <property type="entry name" value="ABC_TRANSPORTER_2"/>
    <property type="match status" value="2"/>
</dbReference>
<name>A0A9P8Y0L9_9PEZI</name>
<dbReference type="InterPro" id="IPR011527">
    <property type="entry name" value="ABC1_TM_dom"/>
</dbReference>
<keyword evidence="6" id="KW-0547">Nucleotide-binding</keyword>
<dbReference type="InterPro" id="IPR003593">
    <property type="entry name" value="AAA+_ATPase"/>
</dbReference>
<feature type="domain" description="ABC transmembrane type-1" evidence="14">
    <location>
        <begin position="277"/>
        <end position="551"/>
    </location>
</feature>
<keyword evidence="3" id="KW-0813">Transport</keyword>
<dbReference type="Pfam" id="PF00664">
    <property type="entry name" value="ABC_membrane"/>
    <property type="match status" value="1"/>
</dbReference>
<dbReference type="PANTHER" id="PTHR24223:SF404">
    <property type="entry name" value="ABC MULTIDRUG TRANSPORTER (EUROFUNG)-RELATED"/>
    <property type="match status" value="1"/>
</dbReference>
<protein>
    <submittedName>
        <fullName evidence="15">P-loop containing nucleoside triphosphate hydrolase protein</fullName>
    </submittedName>
</protein>
<evidence type="ECO:0000256" key="5">
    <source>
        <dbReference type="ARBA" id="ARBA00022692"/>
    </source>
</evidence>
<dbReference type="SUPFAM" id="SSF90123">
    <property type="entry name" value="ABC transporter transmembrane region"/>
    <property type="match status" value="2"/>
</dbReference>
<dbReference type="CDD" id="cd18579">
    <property type="entry name" value="ABC_6TM_ABCC_D1"/>
    <property type="match status" value="1"/>
</dbReference>
<feature type="compositionally biased region" description="Polar residues" evidence="11">
    <location>
        <begin position="833"/>
        <end position="850"/>
    </location>
</feature>
<feature type="transmembrane region" description="Helical" evidence="12">
    <location>
        <begin position="305"/>
        <end position="327"/>
    </location>
</feature>
<keyword evidence="4" id="KW-1003">Cell membrane</keyword>